<dbReference type="EMBL" id="JAHLQF010000003">
    <property type="protein sequence ID" value="MBU5485454.1"/>
    <property type="molecule type" value="Genomic_DNA"/>
</dbReference>
<reference evidence="6 7" key="1">
    <citation type="submission" date="2021-06" db="EMBL/GenBank/DDBJ databases">
        <authorList>
            <person name="Sun Q."/>
            <person name="Li D."/>
        </authorList>
    </citation>
    <scope>NUCLEOTIDE SEQUENCE [LARGE SCALE GENOMIC DNA]</scope>
    <source>
        <strain evidence="6 7">MSJ-11</strain>
    </source>
</reference>
<protein>
    <submittedName>
        <fullName evidence="6">Aminotransferase class I/II-fold pyridoxal phosphate-dependent enzyme</fullName>
    </submittedName>
</protein>
<evidence type="ECO:0000256" key="2">
    <source>
        <dbReference type="ARBA" id="ARBA00022576"/>
    </source>
</evidence>
<dbReference type="CDD" id="cd00609">
    <property type="entry name" value="AAT_like"/>
    <property type="match status" value="1"/>
</dbReference>
<dbReference type="GO" id="GO:0008483">
    <property type="term" value="F:transaminase activity"/>
    <property type="evidence" value="ECO:0007669"/>
    <property type="project" value="UniProtKB-KW"/>
</dbReference>
<evidence type="ECO:0000259" key="5">
    <source>
        <dbReference type="Pfam" id="PF00155"/>
    </source>
</evidence>
<dbReference type="PROSITE" id="PS00105">
    <property type="entry name" value="AA_TRANSFER_CLASS_1"/>
    <property type="match status" value="1"/>
</dbReference>
<accession>A0ABS6EM28</accession>
<gene>
    <name evidence="6" type="ORF">KQI86_14110</name>
</gene>
<proteinExistence type="predicted"/>
<evidence type="ECO:0000256" key="4">
    <source>
        <dbReference type="ARBA" id="ARBA00022898"/>
    </source>
</evidence>
<evidence type="ECO:0000313" key="7">
    <source>
        <dbReference type="Proteomes" id="UP000726170"/>
    </source>
</evidence>
<dbReference type="RefSeq" id="WP_216439998.1">
    <property type="nucleotide sequence ID" value="NZ_JAHLQF010000003.1"/>
</dbReference>
<comment type="cofactor">
    <cofactor evidence="1">
        <name>pyridoxal 5'-phosphate</name>
        <dbReference type="ChEBI" id="CHEBI:597326"/>
    </cofactor>
</comment>
<sequence length="389" mass="44352">MNDNFISDYIKNIEISGIRKFFNEVSNYPNAISLTLGQPDFFVPQAIKKALIDAIKDNKTGYTSNAGIVELRKEISNYLKRFHIDYLPEEICITAGGSEGLFDTFIALLNPGEKVLIPKIAYPAYESLTKLVGGEPIFYELDNNFNPNIEDVEKKIIREAPKILILSFPSNPTGTTLSMKDRQDLYNIIKNNNILVISDEIYSSLCFEEEYYSICQYEEILDKIILINGFSKMFSMTGLRVGYICCNEKYMKHIIKVHQYNTSCAPSIVQWALVEGLKNSLDEVEYMRNEFIKRRDYVYNRLVQLGFEVNLPKGAFYIFPSIKKFNMSSEEFAYRLLKEGNVAVVPGSAFGEGGEGYIRISYAYSMEALEEALDRISKWIKSLKSPGLG</sequence>
<dbReference type="InterPro" id="IPR050596">
    <property type="entry name" value="AspAT/PAT-like"/>
</dbReference>
<evidence type="ECO:0000256" key="3">
    <source>
        <dbReference type="ARBA" id="ARBA00022679"/>
    </source>
</evidence>
<dbReference type="InterPro" id="IPR004838">
    <property type="entry name" value="NHTrfase_class1_PyrdxlP-BS"/>
</dbReference>
<dbReference type="Pfam" id="PF00155">
    <property type="entry name" value="Aminotran_1_2"/>
    <property type="match status" value="1"/>
</dbReference>
<evidence type="ECO:0000256" key="1">
    <source>
        <dbReference type="ARBA" id="ARBA00001933"/>
    </source>
</evidence>
<evidence type="ECO:0000313" key="6">
    <source>
        <dbReference type="EMBL" id="MBU5485454.1"/>
    </source>
</evidence>
<organism evidence="6 7">
    <name type="scientific">Clostridium mobile</name>
    <dbReference type="NCBI Taxonomy" id="2841512"/>
    <lineage>
        <taxon>Bacteria</taxon>
        <taxon>Bacillati</taxon>
        <taxon>Bacillota</taxon>
        <taxon>Clostridia</taxon>
        <taxon>Eubacteriales</taxon>
        <taxon>Clostridiaceae</taxon>
        <taxon>Clostridium</taxon>
    </lineage>
</organism>
<dbReference type="Proteomes" id="UP000726170">
    <property type="component" value="Unassembled WGS sequence"/>
</dbReference>
<keyword evidence="3" id="KW-0808">Transferase</keyword>
<dbReference type="InterPro" id="IPR004839">
    <property type="entry name" value="Aminotransferase_I/II_large"/>
</dbReference>
<keyword evidence="4" id="KW-0663">Pyridoxal phosphate</keyword>
<name>A0ABS6EM28_9CLOT</name>
<dbReference type="PANTHER" id="PTHR46383:SF4">
    <property type="entry name" value="AMINOTRANSFERASE"/>
    <property type="match status" value="1"/>
</dbReference>
<feature type="domain" description="Aminotransferase class I/classII large" evidence="5">
    <location>
        <begin position="31"/>
        <end position="376"/>
    </location>
</feature>
<keyword evidence="7" id="KW-1185">Reference proteome</keyword>
<dbReference type="PANTHER" id="PTHR46383">
    <property type="entry name" value="ASPARTATE AMINOTRANSFERASE"/>
    <property type="match status" value="1"/>
</dbReference>
<comment type="caution">
    <text evidence="6">The sequence shown here is derived from an EMBL/GenBank/DDBJ whole genome shotgun (WGS) entry which is preliminary data.</text>
</comment>
<keyword evidence="2 6" id="KW-0032">Aminotransferase</keyword>